<dbReference type="GeneID" id="17325399"/>
<dbReference type="AlphaFoldDB" id="R7QH10"/>
<gene>
    <name evidence="1" type="ORF">CHC_T00005739001</name>
</gene>
<name>R7QH10_CHOCR</name>
<keyword evidence="2" id="KW-1185">Reference proteome</keyword>
<dbReference type="RefSeq" id="XP_005717683.1">
    <property type="nucleotide sequence ID" value="XM_005717626.1"/>
</dbReference>
<protein>
    <submittedName>
        <fullName evidence="1">Uncharacterized protein</fullName>
    </submittedName>
</protein>
<dbReference type="Proteomes" id="UP000012073">
    <property type="component" value="Unassembled WGS sequence"/>
</dbReference>
<sequence length="103" mass="11075">MRSGKLSANSSSLYKSANLMCLSTSKNKLSAITISAYVRVSPHKYLKCVAFDNSSALLVSSSPCLARARVAAALSCAYFLAKSQRANLTSRPEKNQPRNGRGM</sequence>
<reference evidence="2" key="1">
    <citation type="journal article" date="2013" name="Proc. Natl. Acad. Sci. U.S.A.">
        <title>Genome structure and metabolic features in the red seaweed Chondrus crispus shed light on evolution of the Archaeplastida.</title>
        <authorList>
            <person name="Collen J."/>
            <person name="Porcel B."/>
            <person name="Carre W."/>
            <person name="Ball S.G."/>
            <person name="Chaparro C."/>
            <person name="Tonon T."/>
            <person name="Barbeyron T."/>
            <person name="Michel G."/>
            <person name="Noel B."/>
            <person name="Valentin K."/>
            <person name="Elias M."/>
            <person name="Artiguenave F."/>
            <person name="Arun A."/>
            <person name="Aury J.M."/>
            <person name="Barbosa-Neto J.F."/>
            <person name="Bothwell J.H."/>
            <person name="Bouget F.Y."/>
            <person name="Brillet L."/>
            <person name="Cabello-Hurtado F."/>
            <person name="Capella-Gutierrez S."/>
            <person name="Charrier B."/>
            <person name="Cladiere L."/>
            <person name="Cock J.M."/>
            <person name="Coelho S.M."/>
            <person name="Colleoni C."/>
            <person name="Czjzek M."/>
            <person name="Da Silva C."/>
            <person name="Delage L."/>
            <person name="Denoeud F."/>
            <person name="Deschamps P."/>
            <person name="Dittami S.M."/>
            <person name="Gabaldon T."/>
            <person name="Gachon C.M."/>
            <person name="Groisillier A."/>
            <person name="Herve C."/>
            <person name="Jabbari K."/>
            <person name="Katinka M."/>
            <person name="Kloareg B."/>
            <person name="Kowalczyk N."/>
            <person name="Labadie K."/>
            <person name="Leblanc C."/>
            <person name="Lopez P.J."/>
            <person name="McLachlan D.H."/>
            <person name="Meslet-Cladiere L."/>
            <person name="Moustafa A."/>
            <person name="Nehr Z."/>
            <person name="Nyvall Collen P."/>
            <person name="Panaud O."/>
            <person name="Partensky F."/>
            <person name="Poulain J."/>
            <person name="Rensing S.A."/>
            <person name="Rousvoal S."/>
            <person name="Samson G."/>
            <person name="Symeonidi A."/>
            <person name="Weissenbach J."/>
            <person name="Zambounis A."/>
            <person name="Wincker P."/>
            <person name="Boyen C."/>
        </authorList>
    </citation>
    <scope>NUCLEOTIDE SEQUENCE [LARGE SCALE GENOMIC DNA]</scope>
    <source>
        <strain evidence="2">cv. Stackhouse</strain>
    </source>
</reference>
<dbReference type="EMBL" id="HG001871">
    <property type="protein sequence ID" value="CDF37812.1"/>
    <property type="molecule type" value="Genomic_DNA"/>
</dbReference>
<proteinExistence type="predicted"/>
<accession>R7QH10</accession>
<evidence type="ECO:0000313" key="1">
    <source>
        <dbReference type="EMBL" id="CDF37812.1"/>
    </source>
</evidence>
<evidence type="ECO:0000313" key="2">
    <source>
        <dbReference type="Proteomes" id="UP000012073"/>
    </source>
</evidence>
<dbReference type="Gramene" id="CDF37812">
    <property type="protein sequence ID" value="CDF37812"/>
    <property type="gene ID" value="CHC_T00005739001"/>
</dbReference>
<dbReference type="KEGG" id="ccp:CHC_T00005739001"/>
<organism evidence="1 2">
    <name type="scientific">Chondrus crispus</name>
    <name type="common">Carrageen Irish moss</name>
    <name type="synonym">Polymorpha crispa</name>
    <dbReference type="NCBI Taxonomy" id="2769"/>
    <lineage>
        <taxon>Eukaryota</taxon>
        <taxon>Rhodophyta</taxon>
        <taxon>Florideophyceae</taxon>
        <taxon>Rhodymeniophycidae</taxon>
        <taxon>Gigartinales</taxon>
        <taxon>Gigartinaceae</taxon>
        <taxon>Chondrus</taxon>
    </lineage>
</organism>